<name>A0A2S7N595_9BACI</name>
<reference evidence="5 6" key="1">
    <citation type="submission" date="2017-12" db="EMBL/GenBank/DDBJ databases">
        <title>Taxonomic description and draft genome of Pradoshia cofamensis Gen. nov., sp. nov., a thermotolerant bacillale isolated from anterior gut of earthworm Eisenia fetida.</title>
        <authorList>
            <person name="Saha T."/>
            <person name="Chakraborty R."/>
        </authorList>
    </citation>
    <scope>NUCLEOTIDE SEQUENCE [LARGE SCALE GENOMIC DNA]</scope>
    <source>
        <strain evidence="5 6">EAG3</strain>
    </source>
</reference>
<evidence type="ECO:0000313" key="5">
    <source>
        <dbReference type="EMBL" id="PQD97145.1"/>
    </source>
</evidence>
<feature type="domain" description="HotDog ACOT-type" evidence="4">
    <location>
        <begin position="9"/>
        <end position="121"/>
    </location>
</feature>
<dbReference type="InterPro" id="IPR033120">
    <property type="entry name" value="HOTDOG_ACOT"/>
</dbReference>
<dbReference type="InterPro" id="IPR029069">
    <property type="entry name" value="HotDog_dom_sf"/>
</dbReference>
<evidence type="ECO:0000313" key="6">
    <source>
        <dbReference type="Proteomes" id="UP000239663"/>
    </source>
</evidence>
<dbReference type="Pfam" id="PF03061">
    <property type="entry name" value="4HBT"/>
    <property type="match status" value="1"/>
</dbReference>
<dbReference type="GO" id="GO:0009062">
    <property type="term" value="P:fatty acid catabolic process"/>
    <property type="evidence" value="ECO:0007669"/>
    <property type="project" value="TreeGrafter"/>
</dbReference>
<evidence type="ECO:0000256" key="2">
    <source>
        <dbReference type="ARBA" id="ARBA00022801"/>
    </source>
</evidence>
<dbReference type="InterPro" id="IPR006683">
    <property type="entry name" value="Thioestr_dom"/>
</dbReference>
<protein>
    <submittedName>
        <fullName evidence="5">Acyl-CoA thioesterase</fullName>
    </submittedName>
</protein>
<evidence type="ECO:0000256" key="1">
    <source>
        <dbReference type="ARBA" id="ARBA00010458"/>
    </source>
</evidence>
<keyword evidence="2 3" id="KW-0378">Hydrolase</keyword>
<dbReference type="OrthoDB" id="9791628at2"/>
<dbReference type="EMBL" id="PKOZ01000001">
    <property type="protein sequence ID" value="PQD97145.1"/>
    <property type="molecule type" value="Genomic_DNA"/>
</dbReference>
<organism evidence="5 6">
    <name type="scientific">Pradoshia eiseniae</name>
    <dbReference type="NCBI Taxonomy" id="2064768"/>
    <lineage>
        <taxon>Bacteria</taxon>
        <taxon>Bacillati</taxon>
        <taxon>Bacillota</taxon>
        <taxon>Bacilli</taxon>
        <taxon>Bacillales</taxon>
        <taxon>Bacillaceae</taxon>
        <taxon>Pradoshia</taxon>
    </lineage>
</organism>
<dbReference type="GO" id="GO:0005829">
    <property type="term" value="C:cytosol"/>
    <property type="evidence" value="ECO:0007669"/>
    <property type="project" value="TreeGrafter"/>
</dbReference>
<sequence length="156" mass="17403">MHNEAKKVKDSLTYLTDLILPADTNHYGTVFGGKVMAYVDKIAGIAAMRHCRKPVVTASGDSLDFHAPIKSGEAINLEAFVTWAHKTSMVVYVKVEGENLMTGERRLTSEAYLTMIAVDEAGRPSPVPAIIPETELEISLYKRAEERYFDRKKQTK</sequence>
<dbReference type="PANTHER" id="PTHR11049">
    <property type="entry name" value="ACYL COENZYME A THIOESTER HYDROLASE"/>
    <property type="match status" value="1"/>
</dbReference>
<evidence type="ECO:0000256" key="3">
    <source>
        <dbReference type="PROSITE-ProRule" id="PRU01106"/>
    </source>
</evidence>
<dbReference type="AlphaFoldDB" id="A0A2S7N595"/>
<dbReference type="PANTHER" id="PTHR11049:SF24">
    <property type="entry name" value="CYTOSOLIC ACYL COENZYME A THIOESTER HYDROLASE"/>
    <property type="match status" value="1"/>
</dbReference>
<accession>A0A2S7N595</accession>
<dbReference type="GO" id="GO:0052816">
    <property type="term" value="F:long-chain fatty acyl-CoA hydrolase activity"/>
    <property type="evidence" value="ECO:0007669"/>
    <property type="project" value="TreeGrafter"/>
</dbReference>
<keyword evidence="6" id="KW-1185">Reference proteome</keyword>
<dbReference type="CDD" id="cd03442">
    <property type="entry name" value="BFIT_BACH"/>
    <property type="match status" value="1"/>
</dbReference>
<gene>
    <name evidence="5" type="ORF">CYL18_04535</name>
</gene>
<comment type="similarity">
    <text evidence="1">Belongs to the acyl coenzyme A hydrolase family.</text>
</comment>
<dbReference type="Gene3D" id="3.10.129.10">
    <property type="entry name" value="Hotdog Thioesterase"/>
    <property type="match status" value="1"/>
</dbReference>
<dbReference type="GO" id="GO:0006637">
    <property type="term" value="P:acyl-CoA metabolic process"/>
    <property type="evidence" value="ECO:0007669"/>
    <property type="project" value="TreeGrafter"/>
</dbReference>
<comment type="caution">
    <text evidence="5">The sequence shown here is derived from an EMBL/GenBank/DDBJ whole genome shotgun (WGS) entry which is preliminary data.</text>
</comment>
<dbReference type="Proteomes" id="UP000239663">
    <property type="component" value="Unassembled WGS sequence"/>
</dbReference>
<dbReference type="SUPFAM" id="SSF54637">
    <property type="entry name" value="Thioesterase/thiol ester dehydrase-isomerase"/>
    <property type="match status" value="1"/>
</dbReference>
<dbReference type="PROSITE" id="PS51770">
    <property type="entry name" value="HOTDOG_ACOT"/>
    <property type="match status" value="1"/>
</dbReference>
<dbReference type="InterPro" id="IPR040170">
    <property type="entry name" value="Cytosol_ACT"/>
</dbReference>
<dbReference type="RefSeq" id="WP_104848240.1">
    <property type="nucleotide sequence ID" value="NZ_PKOZ01000001.1"/>
</dbReference>
<evidence type="ECO:0000259" key="4">
    <source>
        <dbReference type="PROSITE" id="PS51770"/>
    </source>
</evidence>
<proteinExistence type="inferred from homology"/>